<protein>
    <submittedName>
        <fullName evidence="3">FHA domain containing protein</fullName>
    </submittedName>
</protein>
<feature type="domain" description="FHA" evidence="2">
    <location>
        <begin position="14"/>
        <end position="72"/>
    </location>
</feature>
<dbReference type="SMART" id="SM00240">
    <property type="entry name" value="FHA"/>
    <property type="match status" value="1"/>
</dbReference>
<dbReference type="Gene3D" id="3.40.50.300">
    <property type="entry name" value="P-loop containing nucleotide triphosphate hydrolases"/>
    <property type="match status" value="1"/>
</dbReference>
<comment type="similarity">
    <text evidence="1">Belongs to the GSP E family.</text>
</comment>
<dbReference type="Pfam" id="PF00437">
    <property type="entry name" value="T2SSE"/>
    <property type="match status" value="1"/>
</dbReference>
<dbReference type="PROSITE" id="PS50006">
    <property type="entry name" value="FHA_DOMAIN"/>
    <property type="match status" value="1"/>
</dbReference>
<dbReference type="InterPro" id="IPR000253">
    <property type="entry name" value="FHA_dom"/>
</dbReference>
<dbReference type="Gene3D" id="2.60.200.20">
    <property type="match status" value="1"/>
</dbReference>
<dbReference type="AlphaFoldDB" id="A0A0S4TVL9"/>
<dbReference type="Pfam" id="PF00498">
    <property type="entry name" value="FHA"/>
    <property type="match status" value="1"/>
</dbReference>
<accession>A0A0S4TVL9</accession>
<organism evidence="3">
    <name type="scientific">Ralstonia solanacearum</name>
    <name type="common">Pseudomonas solanacearum</name>
    <dbReference type="NCBI Taxonomy" id="305"/>
    <lineage>
        <taxon>Bacteria</taxon>
        <taxon>Pseudomonadati</taxon>
        <taxon>Pseudomonadota</taxon>
        <taxon>Betaproteobacteria</taxon>
        <taxon>Burkholderiales</taxon>
        <taxon>Burkholderiaceae</taxon>
        <taxon>Ralstonia</taxon>
        <taxon>Ralstonia solanacearum species complex</taxon>
    </lineage>
</organism>
<dbReference type="SUPFAM" id="SSF52540">
    <property type="entry name" value="P-loop containing nucleoside triphosphate hydrolases"/>
    <property type="match status" value="1"/>
</dbReference>
<dbReference type="CDD" id="cd00060">
    <property type="entry name" value="FHA"/>
    <property type="match status" value="1"/>
</dbReference>
<evidence type="ECO:0000259" key="2">
    <source>
        <dbReference type="PROSITE" id="PS50006"/>
    </source>
</evidence>
<gene>
    <name evidence="3" type="ORF">RUN39_v1_680050</name>
</gene>
<dbReference type="InterPro" id="IPR050921">
    <property type="entry name" value="T4SS_GSP_E_ATPase"/>
</dbReference>
<reference evidence="3" key="1">
    <citation type="submission" date="2015-10" db="EMBL/GenBank/DDBJ databases">
        <authorList>
            <person name="Gilbert D.G."/>
        </authorList>
    </citation>
    <scope>NUCLEOTIDE SEQUENCE</scope>
    <source>
        <strain evidence="3">Phyl III-seqv23</strain>
    </source>
</reference>
<dbReference type="InterPro" id="IPR008984">
    <property type="entry name" value="SMAD_FHA_dom_sf"/>
</dbReference>
<dbReference type="PATRIC" id="fig|305.106.peg.1783"/>
<sequence length="584" mass="63514">MLTFKVQGPKGEVRQIDVTEPRCKIGTDKRNAVVLSGWTLGREHAEILTSNDGIFVRDLKSTKGTFVNGKRIDTHGPLQSEDEIRIGDYRIAVAVAGAQPPSFMDAPPAAVTVSVIAAAPAAAPTAAAQSAPASAPAPLAAPAPAAPPQPAFDRELFELRKLLQEKLVEAFDLRRIDIHNMPDAELRALTEQTIRQIIDRTSEIPPGIDRQHLMEMVRDEAIGLGPLEPLLADSTVTEIMVNAANDVFVEQNGTLSRCPVAFTSDRAVIGVIERIVAPLGRRIDESSPMVDARLKDGSRVNAIIAPLALKGPSLTIRKFAKRKLLADDLLRFGSANAAMMEFLRVCVRYKKNVVISGGTGSGKTTLLNILSNFIPEHERVVTIEDAAELQLHHANLVGLEARPANLEGKGQVSIRDLVRNSLRMRPDRIVVGECRGGEALDMLQAMNTGHDGSLTTAHANTPRDMLSRLEVMVLMAGMDLPVTAIREQIASAVDIVVQQTRFACGTRKITHITEVTGVESGKIQLQDVFNFVQTGLDSNHKVKGHFTGCGFVPEFYEQMKNIGMDLDLSIFARHAPHEQAQEVR</sequence>
<dbReference type="InterPro" id="IPR001482">
    <property type="entry name" value="T2SS/T4SS_dom"/>
</dbReference>
<dbReference type="Gene3D" id="3.30.450.380">
    <property type="match status" value="1"/>
</dbReference>
<evidence type="ECO:0000313" key="3">
    <source>
        <dbReference type="EMBL" id="CUV14046.1"/>
    </source>
</evidence>
<dbReference type="CDD" id="cd01130">
    <property type="entry name" value="VirB11-like_ATPase"/>
    <property type="match status" value="1"/>
</dbReference>
<dbReference type="PANTHER" id="PTHR30486:SF15">
    <property type="entry name" value="TYPE II_IV SECRETION SYSTEM ATPASE"/>
    <property type="match status" value="1"/>
</dbReference>
<evidence type="ECO:0000256" key="1">
    <source>
        <dbReference type="ARBA" id="ARBA00006611"/>
    </source>
</evidence>
<dbReference type="InterPro" id="IPR027417">
    <property type="entry name" value="P-loop_NTPase"/>
</dbReference>
<name>A0A0S4TVL9_RALSL</name>
<proteinExistence type="inferred from homology"/>
<dbReference type="GO" id="GO:0016887">
    <property type="term" value="F:ATP hydrolysis activity"/>
    <property type="evidence" value="ECO:0007669"/>
    <property type="project" value="InterPro"/>
</dbReference>
<dbReference type="PANTHER" id="PTHR30486">
    <property type="entry name" value="TWITCHING MOTILITY PROTEIN PILT"/>
    <property type="match status" value="1"/>
</dbReference>
<dbReference type="EMBL" id="LN899819">
    <property type="protein sequence ID" value="CUV14046.1"/>
    <property type="molecule type" value="Genomic_DNA"/>
</dbReference>
<dbReference type="SUPFAM" id="SSF49879">
    <property type="entry name" value="SMAD/FHA domain"/>
    <property type="match status" value="1"/>
</dbReference>